<dbReference type="InterPro" id="IPR032630">
    <property type="entry name" value="P_typ_ATPase_c"/>
</dbReference>
<evidence type="ECO:0000256" key="7">
    <source>
        <dbReference type="ARBA" id="ARBA00023136"/>
    </source>
</evidence>
<dbReference type="InterPro" id="IPR001757">
    <property type="entry name" value="P_typ_ATPase"/>
</dbReference>
<dbReference type="SUPFAM" id="SSF81653">
    <property type="entry name" value="Calcium ATPase, transduction domain A"/>
    <property type="match status" value="1"/>
</dbReference>
<evidence type="ECO:0000313" key="12">
    <source>
        <dbReference type="Proteomes" id="UP000311919"/>
    </source>
</evidence>
<keyword evidence="6 9" id="KW-1133">Transmembrane helix</keyword>
<evidence type="ECO:0000256" key="2">
    <source>
        <dbReference type="ARBA" id="ARBA00022692"/>
    </source>
</evidence>
<dbReference type="GO" id="GO:0140326">
    <property type="term" value="F:ATPase-coupled intramembrane lipid transporter activity"/>
    <property type="evidence" value="ECO:0007669"/>
    <property type="project" value="TreeGrafter"/>
</dbReference>
<keyword evidence="2 9" id="KW-0812">Transmembrane</keyword>
<dbReference type="Gene3D" id="3.40.1110.10">
    <property type="entry name" value="Calcium-transporting ATPase, cytoplasmic domain N"/>
    <property type="match status" value="1"/>
</dbReference>
<feature type="transmembrane region" description="Helical" evidence="9">
    <location>
        <begin position="183"/>
        <end position="202"/>
    </location>
</feature>
<dbReference type="SFLD" id="SFLDF00027">
    <property type="entry name" value="p-type_atpase"/>
    <property type="match status" value="1"/>
</dbReference>
<dbReference type="PROSITE" id="PS00154">
    <property type="entry name" value="ATPASE_E1_E2"/>
    <property type="match status" value="1"/>
</dbReference>
<reference evidence="11 12" key="1">
    <citation type="submission" date="2019-03" db="EMBL/GenBank/DDBJ databases">
        <title>An improved genome assembly of the fluke Schistosoma japonicum.</title>
        <authorList>
            <person name="Hu W."/>
            <person name="Luo F."/>
            <person name="Yin M."/>
            <person name="Mo X."/>
            <person name="Sun C."/>
            <person name="Wu Q."/>
            <person name="Zhu B."/>
            <person name="Xiang M."/>
            <person name="Wang J."/>
            <person name="Wang Y."/>
            <person name="Zhang T."/>
            <person name="Xu B."/>
            <person name="Zheng H."/>
            <person name="Feng Z."/>
        </authorList>
    </citation>
    <scope>NUCLEOTIDE SEQUENCE [LARGE SCALE GENOMIC DNA]</scope>
    <source>
        <strain evidence="11">HuSjv2</strain>
        <tissue evidence="11">Worms</tissue>
    </source>
</reference>
<dbReference type="SUPFAM" id="SSF56784">
    <property type="entry name" value="HAD-like"/>
    <property type="match status" value="1"/>
</dbReference>
<dbReference type="EMBL" id="SKCS01000401">
    <property type="protein sequence ID" value="TNN08967.1"/>
    <property type="molecule type" value="Genomic_DNA"/>
</dbReference>
<dbReference type="PRINTS" id="PR00119">
    <property type="entry name" value="CATATPASE"/>
</dbReference>
<dbReference type="SFLD" id="SFLDS00003">
    <property type="entry name" value="Haloacid_Dehalogenase"/>
    <property type="match status" value="1"/>
</dbReference>
<evidence type="ECO:0000256" key="3">
    <source>
        <dbReference type="ARBA" id="ARBA00022723"/>
    </source>
</evidence>
<keyword evidence="3" id="KW-0479">Metal-binding</keyword>
<gene>
    <name evidence="11" type="ORF">EWB00_006670</name>
</gene>
<dbReference type="OrthoDB" id="377733at2759"/>
<keyword evidence="5" id="KW-1278">Translocase</keyword>
<evidence type="ECO:0000256" key="1">
    <source>
        <dbReference type="ARBA" id="ARBA00004141"/>
    </source>
</evidence>
<dbReference type="SUPFAM" id="SSF81665">
    <property type="entry name" value="Calcium ATPase, transmembrane domain M"/>
    <property type="match status" value="1"/>
</dbReference>
<comment type="caution">
    <text evidence="11">The sequence shown here is derived from an EMBL/GenBank/DDBJ whole genome shotgun (WGS) entry which is preliminary data.</text>
</comment>
<dbReference type="InterPro" id="IPR018303">
    <property type="entry name" value="ATPase_P-typ_P_site"/>
</dbReference>
<dbReference type="InterPro" id="IPR023214">
    <property type="entry name" value="HAD_sf"/>
</dbReference>
<dbReference type="Gene3D" id="3.40.50.1000">
    <property type="entry name" value="HAD superfamily/HAD-like"/>
    <property type="match status" value="1"/>
</dbReference>
<feature type="domain" description="P-type ATPase C-terminal" evidence="10">
    <location>
        <begin position="851"/>
        <end position="956"/>
    </location>
</feature>
<dbReference type="SFLD" id="SFLDG00002">
    <property type="entry name" value="C1.7:_P-type_atpase_like"/>
    <property type="match status" value="1"/>
</dbReference>
<feature type="transmembrane region" description="Helical" evidence="9">
    <location>
        <begin position="153"/>
        <end position="177"/>
    </location>
</feature>
<organism evidence="11 12">
    <name type="scientific">Schistosoma japonicum</name>
    <name type="common">Blood fluke</name>
    <dbReference type="NCBI Taxonomy" id="6182"/>
    <lineage>
        <taxon>Eukaryota</taxon>
        <taxon>Metazoa</taxon>
        <taxon>Spiralia</taxon>
        <taxon>Lophotrochozoa</taxon>
        <taxon>Platyhelminthes</taxon>
        <taxon>Trematoda</taxon>
        <taxon>Digenea</taxon>
        <taxon>Strigeidida</taxon>
        <taxon>Schistosomatoidea</taxon>
        <taxon>Schistosomatidae</taxon>
        <taxon>Schistosoma</taxon>
    </lineage>
</organism>
<dbReference type="GO" id="GO:0045332">
    <property type="term" value="P:phospholipid translocation"/>
    <property type="evidence" value="ECO:0007669"/>
    <property type="project" value="TreeGrafter"/>
</dbReference>
<dbReference type="GO" id="GO:0005886">
    <property type="term" value="C:plasma membrane"/>
    <property type="evidence" value="ECO:0007669"/>
    <property type="project" value="TreeGrafter"/>
</dbReference>
<dbReference type="PANTHER" id="PTHR24092:SF175">
    <property type="entry name" value="PHOSPHOLIPID-TRANSPORTING ATPASE"/>
    <property type="match status" value="1"/>
</dbReference>
<sequence length="974" mass="111854">MPLFIILLITMIKDGIEDILRHKSDKQINSIEYQVLNIDFHCKHINWILKKASMLSVGDVIRCNVNQSFPCDLLLLSSSNSIGQVCITTANLDGEYEKFYPLTVKNLALRGTKLILTDYIIGLVVYTGKETKLSLNSQHTQRKYSTRENLSNLILLIFMLCMMLTTILLTILSTIWIRNNAMNLWYITFEALTIWQFIRITIEFQQLLLVYMIKNDNKMYSTMNNLQNYANNSQLIDELGQIEFLFSDKTGTLTQNHMILRLCCLLDDNHDNEQVYKCDIEQPQPPPQQHRHDEDDDVDIENVNMNKSVIHDANVVDASSSSLSSDEDDNDADKDVSRDLNENFTTLHNHQSLLLSKVNYNVKYPKQPDMNQNLLDFLTIAALCHTVDLKYDNHSIENNHSDNNNMNKHDTLFTSKEPSRYYEYEATSADEKALVEGASLLGVVYSGKQLDVDEEFDSLRKCMSVMVRYPDETYYVLSKGAEISILDPKRCSRTSNHRRTQAMNYVNEYAINGLRTLVFAKRQLHKNVYMNLLNNLKIASGLIGKARNVALKKCYQQIECDMKPICVTGIEDKLQPGVKKCIKDLKEAGIQIWILTGDKAETAITVSQSVGHLTPNMSLIRIMNCQTLELTAYKIYEQLTGLHLCQEQQEQQQTTIKKSESMISMMNTKIRKQNNNDIQNNSTVLHNQFTLPRIKTIDYDQNNENYKASNDRNDEIYYYNGNKFIWNHRNCLPVVNCKRYIRRKHRKYPGMANESIGLIIDGQSLQYALHPSLRNAFLELCMNVTTVLCCRMTPLQKASIVKLVQIGLAKFTRQGMKPVIAAIGDGGNDVAMILQANIGIGVCGKEGREAVCASDYAVTQFKHIKRLFLLHGHWAYYRITITMLFFYHKSVAFVSNQVCLTWFTGFSEIPSFGNILFICYNLTMTFLVSLGYGMFERHIQEKMLLNKPHLYKAWIQIVHHNLTQATLVNNVISK</sequence>
<feature type="region of interest" description="Disordered" evidence="8">
    <location>
        <begin position="314"/>
        <end position="336"/>
    </location>
</feature>
<dbReference type="GO" id="GO:0005524">
    <property type="term" value="F:ATP binding"/>
    <property type="evidence" value="ECO:0007669"/>
    <property type="project" value="InterPro"/>
</dbReference>
<dbReference type="InterPro" id="IPR008250">
    <property type="entry name" value="ATPase_P-typ_transduc_dom_A_sf"/>
</dbReference>
<evidence type="ECO:0000256" key="4">
    <source>
        <dbReference type="ARBA" id="ARBA00022842"/>
    </source>
</evidence>
<dbReference type="InterPro" id="IPR044492">
    <property type="entry name" value="P_typ_ATPase_HD_dom"/>
</dbReference>
<dbReference type="PANTHER" id="PTHR24092">
    <property type="entry name" value="PROBABLE PHOSPHOLIPID-TRANSPORTING ATPASE"/>
    <property type="match status" value="1"/>
</dbReference>
<proteinExistence type="predicted"/>
<comment type="subcellular location">
    <subcellularLocation>
        <location evidence="1">Membrane</location>
        <topology evidence="1">Multi-pass membrane protein</topology>
    </subcellularLocation>
</comment>
<feature type="transmembrane region" description="Helical" evidence="9">
    <location>
        <begin position="915"/>
        <end position="935"/>
    </location>
</feature>
<evidence type="ECO:0000256" key="6">
    <source>
        <dbReference type="ARBA" id="ARBA00022989"/>
    </source>
</evidence>
<name>A0A4Z2CXK3_SCHJA</name>
<dbReference type="STRING" id="6182.A0A4Z2CXK3"/>
<dbReference type="Gene3D" id="2.70.150.10">
    <property type="entry name" value="Calcium-transporting ATPase, cytoplasmic transduction domain A"/>
    <property type="match status" value="1"/>
</dbReference>
<accession>A0A4Z2CXK3</accession>
<dbReference type="InterPro" id="IPR023298">
    <property type="entry name" value="ATPase_P-typ_TM_dom_sf"/>
</dbReference>
<evidence type="ECO:0000256" key="8">
    <source>
        <dbReference type="SAM" id="MobiDB-lite"/>
    </source>
</evidence>
<keyword evidence="4" id="KW-0460">Magnesium</keyword>
<protein>
    <submittedName>
        <fullName evidence="11">Phospholipid-transporting ATPase IK</fullName>
    </submittedName>
</protein>
<evidence type="ECO:0000313" key="11">
    <source>
        <dbReference type="EMBL" id="TNN08967.1"/>
    </source>
</evidence>
<dbReference type="Proteomes" id="UP000311919">
    <property type="component" value="Unassembled WGS sequence"/>
</dbReference>
<dbReference type="InterPro" id="IPR023299">
    <property type="entry name" value="ATPase_P-typ_cyto_dom_N"/>
</dbReference>
<dbReference type="Pfam" id="PF13246">
    <property type="entry name" value="Cation_ATPase"/>
    <property type="match status" value="1"/>
</dbReference>
<dbReference type="GO" id="GO:0046872">
    <property type="term" value="F:metal ion binding"/>
    <property type="evidence" value="ECO:0007669"/>
    <property type="project" value="UniProtKB-KW"/>
</dbReference>
<evidence type="ECO:0000256" key="5">
    <source>
        <dbReference type="ARBA" id="ARBA00022967"/>
    </source>
</evidence>
<dbReference type="Pfam" id="PF16212">
    <property type="entry name" value="PhoLip_ATPase_C"/>
    <property type="match status" value="1"/>
</dbReference>
<dbReference type="SUPFAM" id="SSF81660">
    <property type="entry name" value="Metal cation-transporting ATPase, ATP-binding domain N"/>
    <property type="match status" value="1"/>
</dbReference>
<dbReference type="GO" id="GO:0016887">
    <property type="term" value="F:ATP hydrolysis activity"/>
    <property type="evidence" value="ECO:0007669"/>
    <property type="project" value="InterPro"/>
</dbReference>
<evidence type="ECO:0000259" key="10">
    <source>
        <dbReference type="Pfam" id="PF16212"/>
    </source>
</evidence>
<dbReference type="NCBIfam" id="TIGR01494">
    <property type="entry name" value="ATPase_P-type"/>
    <property type="match status" value="2"/>
</dbReference>
<keyword evidence="12" id="KW-1185">Reference proteome</keyword>
<dbReference type="InterPro" id="IPR036412">
    <property type="entry name" value="HAD-like_sf"/>
</dbReference>
<evidence type="ECO:0000256" key="9">
    <source>
        <dbReference type="SAM" id="Phobius"/>
    </source>
</evidence>
<feature type="compositionally biased region" description="Low complexity" evidence="8">
    <location>
        <begin position="314"/>
        <end position="324"/>
    </location>
</feature>
<dbReference type="AlphaFoldDB" id="A0A4Z2CXK3"/>
<keyword evidence="7 9" id="KW-0472">Membrane</keyword>